<evidence type="ECO:0000256" key="11">
    <source>
        <dbReference type="SAM" id="Phobius"/>
    </source>
</evidence>
<feature type="transmembrane region" description="Helical" evidence="11">
    <location>
        <begin position="273"/>
        <end position="295"/>
    </location>
</feature>
<dbReference type="InterPro" id="IPR008915">
    <property type="entry name" value="Peptidase_M50"/>
</dbReference>
<dbReference type="InterPro" id="IPR001478">
    <property type="entry name" value="PDZ"/>
</dbReference>
<dbReference type="GO" id="GO:0006508">
    <property type="term" value="P:proteolysis"/>
    <property type="evidence" value="ECO:0007669"/>
    <property type="project" value="UniProtKB-KW"/>
</dbReference>
<keyword evidence="9 13" id="KW-0482">Metalloprotease</keyword>
<dbReference type="PANTHER" id="PTHR42837:SF2">
    <property type="entry name" value="MEMBRANE METALLOPROTEASE ARASP2, CHLOROPLASTIC-RELATED"/>
    <property type="match status" value="1"/>
</dbReference>
<dbReference type="Gene3D" id="2.30.42.10">
    <property type="match status" value="1"/>
</dbReference>
<keyword evidence="8 11" id="KW-1133">Transmembrane helix</keyword>
<keyword evidence="7" id="KW-0862">Zinc</keyword>
<dbReference type="AlphaFoldDB" id="A0AA37DHC6"/>
<keyword evidence="6" id="KW-0378">Hydrolase</keyword>
<dbReference type="SMART" id="SM00228">
    <property type="entry name" value="PDZ"/>
    <property type="match status" value="1"/>
</dbReference>
<dbReference type="CDD" id="cd06163">
    <property type="entry name" value="S2P-M50_PDZ_RseP-like"/>
    <property type="match status" value="1"/>
</dbReference>
<evidence type="ECO:0000256" key="1">
    <source>
        <dbReference type="ARBA" id="ARBA00001947"/>
    </source>
</evidence>
<dbReference type="PROSITE" id="PS50106">
    <property type="entry name" value="PDZ"/>
    <property type="match status" value="1"/>
</dbReference>
<evidence type="ECO:0000313" key="14">
    <source>
        <dbReference type="Proteomes" id="UP000018466"/>
    </source>
</evidence>
<sequence>MHQLVNIILAVLLFGFIIFFHELGHFLAAHLFGVGVDSFSLGMGPKIIAKKRGDTEYAIRAVPFGGFCAMQGEDESKRELRPGDFTAHAPWQRFFILIAGACFNFLLAFLLGLVLVMQTGVDKPYIGQLMPGMPAEEAGLKAGDRILAVNGSKAVFFRDVSMALRFHAGEPITFRYETPAGEKRTVTVTPKYLKEQDGYYTGIVSAGSMPVKNPAELVYYAAGEVGLNIRMAIQSVRMLVKGAVSPKNLTGPVGIVQAISENMDAARPYGLRVMLLSLFSFGLLLSANLGVMNLLPLPALDGGRALLTAVEAVIRRPLNRKIEATVHLTGFVLLMGLMLYVLWNDIMRIVQHTGF</sequence>
<gene>
    <name evidence="13" type="ORF">HMPREF9623_00029</name>
</gene>
<dbReference type="InterPro" id="IPR036034">
    <property type="entry name" value="PDZ_sf"/>
</dbReference>
<feature type="transmembrane region" description="Helical" evidence="11">
    <location>
        <begin position="94"/>
        <end position="116"/>
    </location>
</feature>
<evidence type="ECO:0000256" key="9">
    <source>
        <dbReference type="ARBA" id="ARBA00023049"/>
    </source>
</evidence>
<evidence type="ECO:0000256" key="2">
    <source>
        <dbReference type="ARBA" id="ARBA00004141"/>
    </source>
</evidence>
<keyword evidence="10 11" id="KW-0472">Membrane</keyword>
<keyword evidence="5 11" id="KW-0812">Transmembrane</keyword>
<dbReference type="Pfam" id="PF17820">
    <property type="entry name" value="PDZ_6"/>
    <property type="match status" value="1"/>
</dbReference>
<dbReference type="InterPro" id="IPR041489">
    <property type="entry name" value="PDZ_6"/>
</dbReference>
<reference evidence="13 14" key="1">
    <citation type="submission" date="2011-10" db="EMBL/GenBank/DDBJ databases">
        <title>The Genome Sequence of Lachnospiraceae bacterium ACC2.</title>
        <authorList>
            <consortium name="The Broad Institute Genome Sequencing Platform"/>
            <person name="Earl A."/>
            <person name="Ward D."/>
            <person name="Feldgarden M."/>
            <person name="Gevers D."/>
            <person name="Sizova M."/>
            <person name="Hazen A."/>
            <person name="Epstein S."/>
            <person name="Young S.K."/>
            <person name="Zeng Q."/>
            <person name="Gargeya S."/>
            <person name="Fitzgerald M."/>
            <person name="Haas B."/>
            <person name="Abouelleil A."/>
            <person name="Alvarado L."/>
            <person name="Arachchi H.M."/>
            <person name="Berlin A."/>
            <person name="Brown A."/>
            <person name="Chapman S.B."/>
            <person name="Chen Z."/>
            <person name="Dunbar C."/>
            <person name="Freedman E."/>
            <person name="Gearin G."/>
            <person name="Goldberg J."/>
            <person name="Griggs A."/>
            <person name="Gujja S."/>
            <person name="Heiman D."/>
            <person name="Howarth C."/>
            <person name="Larson L."/>
            <person name="Lui A."/>
            <person name="MacDonald P.J.P."/>
            <person name="Montmayeur A."/>
            <person name="Murphy C."/>
            <person name="Neiman D."/>
            <person name="Pearson M."/>
            <person name="Priest M."/>
            <person name="Roberts A."/>
            <person name="Saif S."/>
            <person name="Shea T."/>
            <person name="Shenoy N."/>
            <person name="Sisk P."/>
            <person name="Stolte C."/>
            <person name="Sykes S."/>
            <person name="Wortman J."/>
            <person name="Nusbaum C."/>
            <person name="Birren B."/>
        </authorList>
    </citation>
    <scope>NUCLEOTIDE SEQUENCE [LARGE SCALE GENOMIC DNA]</scope>
    <source>
        <strain evidence="13 14">ACC2</strain>
    </source>
</reference>
<dbReference type="PANTHER" id="PTHR42837">
    <property type="entry name" value="REGULATOR OF SIGMA-E PROTEASE RSEP"/>
    <property type="match status" value="1"/>
</dbReference>
<evidence type="ECO:0000256" key="8">
    <source>
        <dbReference type="ARBA" id="ARBA00022989"/>
    </source>
</evidence>
<name>A0AA37DHC6_9FIRM</name>
<feature type="transmembrane region" description="Helical" evidence="11">
    <location>
        <begin position="324"/>
        <end position="343"/>
    </location>
</feature>
<dbReference type="Proteomes" id="UP000018466">
    <property type="component" value="Unassembled WGS sequence"/>
</dbReference>
<evidence type="ECO:0000256" key="4">
    <source>
        <dbReference type="ARBA" id="ARBA00022670"/>
    </source>
</evidence>
<dbReference type="GO" id="GO:0004222">
    <property type="term" value="F:metalloendopeptidase activity"/>
    <property type="evidence" value="ECO:0007669"/>
    <property type="project" value="InterPro"/>
</dbReference>
<protein>
    <submittedName>
        <fullName evidence="13">RIP metalloprotease RseP</fullName>
    </submittedName>
</protein>
<evidence type="ECO:0000313" key="13">
    <source>
        <dbReference type="EMBL" id="EHO18707.1"/>
    </source>
</evidence>
<evidence type="ECO:0000256" key="5">
    <source>
        <dbReference type="ARBA" id="ARBA00022692"/>
    </source>
</evidence>
<comment type="caution">
    <text evidence="13">The sequence shown here is derived from an EMBL/GenBank/DDBJ whole genome shotgun (WGS) entry which is preliminary data.</text>
</comment>
<feature type="transmembrane region" description="Helical" evidence="11">
    <location>
        <begin position="7"/>
        <end position="32"/>
    </location>
</feature>
<dbReference type="RefSeq" id="WP_009531864.1">
    <property type="nucleotide sequence ID" value="NZ_JH590861.1"/>
</dbReference>
<dbReference type="SUPFAM" id="SSF50156">
    <property type="entry name" value="PDZ domain-like"/>
    <property type="match status" value="1"/>
</dbReference>
<evidence type="ECO:0000256" key="7">
    <source>
        <dbReference type="ARBA" id="ARBA00022833"/>
    </source>
</evidence>
<evidence type="ECO:0000256" key="6">
    <source>
        <dbReference type="ARBA" id="ARBA00022801"/>
    </source>
</evidence>
<proteinExistence type="inferred from homology"/>
<evidence type="ECO:0000256" key="10">
    <source>
        <dbReference type="ARBA" id="ARBA00023136"/>
    </source>
</evidence>
<feature type="domain" description="PDZ" evidence="12">
    <location>
        <begin position="111"/>
        <end position="165"/>
    </location>
</feature>
<evidence type="ECO:0000256" key="3">
    <source>
        <dbReference type="ARBA" id="ARBA00007931"/>
    </source>
</evidence>
<dbReference type="GeneID" id="86939825"/>
<keyword evidence="14" id="KW-1185">Reference proteome</keyword>
<dbReference type="EMBL" id="AGEL01000001">
    <property type="protein sequence ID" value="EHO18707.1"/>
    <property type="molecule type" value="Genomic_DNA"/>
</dbReference>
<organism evidence="13 14">
    <name type="scientific">Stomatobaculum longum</name>
    <dbReference type="NCBI Taxonomy" id="796942"/>
    <lineage>
        <taxon>Bacteria</taxon>
        <taxon>Bacillati</taxon>
        <taxon>Bacillota</taxon>
        <taxon>Clostridia</taxon>
        <taxon>Lachnospirales</taxon>
        <taxon>Lachnospiraceae</taxon>
        <taxon>Stomatobaculum</taxon>
    </lineage>
</organism>
<dbReference type="InterPro" id="IPR004387">
    <property type="entry name" value="Pept_M50_Zn"/>
</dbReference>
<comment type="similarity">
    <text evidence="3">Belongs to the peptidase M50B family.</text>
</comment>
<keyword evidence="4" id="KW-0645">Protease</keyword>
<accession>A0AA37DHC6</accession>
<comment type="cofactor">
    <cofactor evidence="1">
        <name>Zn(2+)</name>
        <dbReference type="ChEBI" id="CHEBI:29105"/>
    </cofactor>
</comment>
<evidence type="ECO:0000259" key="12">
    <source>
        <dbReference type="PROSITE" id="PS50106"/>
    </source>
</evidence>
<dbReference type="GO" id="GO:0016020">
    <property type="term" value="C:membrane"/>
    <property type="evidence" value="ECO:0007669"/>
    <property type="project" value="UniProtKB-SubCell"/>
</dbReference>
<dbReference type="CDD" id="cd23081">
    <property type="entry name" value="cpPDZ_EcRseP-like"/>
    <property type="match status" value="1"/>
</dbReference>
<comment type="subcellular location">
    <subcellularLocation>
        <location evidence="2">Membrane</location>
        <topology evidence="2">Multi-pass membrane protein</topology>
    </subcellularLocation>
</comment>
<dbReference type="Pfam" id="PF02163">
    <property type="entry name" value="Peptidase_M50"/>
    <property type="match status" value="1"/>
</dbReference>